<dbReference type="PANTHER" id="PTHR31286">
    <property type="entry name" value="GLYCINE-RICH CELL WALL STRUCTURAL PROTEIN 1.8-LIKE"/>
    <property type="match status" value="1"/>
</dbReference>
<feature type="domain" description="DUF4283" evidence="1">
    <location>
        <begin position="35"/>
        <end position="117"/>
    </location>
</feature>
<organism evidence="3 4">
    <name type="scientific">Stylosanthes scabra</name>
    <dbReference type="NCBI Taxonomy" id="79078"/>
    <lineage>
        <taxon>Eukaryota</taxon>
        <taxon>Viridiplantae</taxon>
        <taxon>Streptophyta</taxon>
        <taxon>Embryophyta</taxon>
        <taxon>Tracheophyta</taxon>
        <taxon>Spermatophyta</taxon>
        <taxon>Magnoliopsida</taxon>
        <taxon>eudicotyledons</taxon>
        <taxon>Gunneridae</taxon>
        <taxon>Pentapetalae</taxon>
        <taxon>rosids</taxon>
        <taxon>fabids</taxon>
        <taxon>Fabales</taxon>
        <taxon>Fabaceae</taxon>
        <taxon>Papilionoideae</taxon>
        <taxon>50 kb inversion clade</taxon>
        <taxon>dalbergioids sensu lato</taxon>
        <taxon>Dalbergieae</taxon>
        <taxon>Pterocarpus clade</taxon>
        <taxon>Stylosanthes</taxon>
    </lineage>
</organism>
<reference evidence="3 4" key="1">
    <citation type="journal article" date="2023" name="Plants (Basel)">
        <title>Bridging the Gap: Combining Genomics and Transcriptomics Approaches to Understand Stylosanthes scabra, an Orphan Legume from the Brazilian Caatinga.</title>
        <authorList>
            <person name="Ferreira-Neto J.R.C."/>
            <person name="da Silva M.D."/>
            <person name="Binneck E."/>
            <person name="de Melo N.F."/>
            <person name="da Silva R.H."/>
            <person name="de Melo A.L.T.M."/>
            <person name="Pandolfi V."/>
            <person name="Bustamante F.O."/>
            <person name="Brasileiro-Vidal A.C."/>
            <person name="Benko-Iseppon A.M."/>
        </authorList>
    </citation>
    <scope>NUCLEOTIDE SEQUENCE [LARGE SCALE GENOMIC DNA]</scope>
    <source>
        <tissue evidence="3">Leaves</tissue>
    </source>
</reference>
<dbReference type="Proteomes" id="UP001341840">
    <property type="component" value="Unassembled WGS sequence"/>
</dbReference>
<dbReference type="EMBL" id="JASCZI010151619">
    <property type="protein sequence ID" value="MED6173753.1"/>
    <property type="molecule type" value="Genomic_DNA"/>
</dbReference>
<dbReference type="InterPro" id="IPR025836">
    <property type="entry name" value="Zn_knuckle_CX2CX4HX4C"/>
</dbReference>
<keyword evidence="4" id="KW-1185">Reference proteome</keyword>
<dbReference type="InterPro" id="IPR040256">
    <property type="entry name" value="At4g02000-like"/>
</dbReference>
<dbReference type="Pfam" id="PF14111">
    <property type="entry name" value="DUF4283"/>
    <property type="match status" value="1"/>
</dbReference>
<name>A0ABU6VNL8_9FABA</name>
<evidence type="ECO:0000259" key="2">
    <source>
        <dbReference type="Pfam" id="PF14392"/>
    </source>
</evidence>
<dbReference type="Pfam" id="PF14392">
    <property type="entry name" value="zf-CCHC_4"/>
    <property type="match status" value="1"/>
</dbReference>
<gene>
    <name evidence="3" type="ORF">PIB30_062635</name>
</gene>
<feature type="domain" description="Zinc knuckle CX2CX4HX4C" evidence="2">
    <location>
        <begin position="147"/>
        <end position="173"/>
    </location>
</feature>
<sequence length="217" mass="25112">MEGGGTYQFNDTNKEAIEEEEVILIAEEDVAEGLQTCHKSLMGRIFVDRSFSTGTMEGAMYAIWGKPEGFRVMEKGNNLFQFFFEKETDAMRIERGSPWLLKGYVLHVRRWVEDVESKEMQISSFPLWAQLWGLPEQYKTIEVGHKLIGLRYERIGIFCTYCAHIGHEARQCQLFLQDSAENNIKQDCIGEWVKAKQTGKRIERKEGSIPDWIKNTS</sequence>
<proteinExistence type="predicted"/>
<protein>
    <recommendedName>
        <fullName evidence="5">DUF4283 domain-containing protein</fullName>
    </recommendedName>
</protein>
<evidence type="ECO:0000259" key="1">
    <source>
        <dbReference type="Pfam" id="PF14111"/>
    </source>
</evidence>
<comment type="caution">
    <text evidence="3">The sequence shown here is derived from an EMBL/GenBank/DDBJ whole genome shotgun (WGS) entry which is preliminary data.</text>
</comment>
<evidence type="ECO:0008006" key="5">
    <source>
        <dbReference type="Google" id="ProtNLM"/>
    </source>
</evidence>
<accession>A0ABU6VNL8</accession>
<dbReference type="PANTHER" id="PTHR31286:SF178">
    <property type="entry name" value="DUF4283 DOMAIN-CONTAINING PROTEIN"/>
    <property type="match status" value="1"/>
</dbReference>
<evidence type="ECO:0000313" key="3">
    <source>
        <dbReference type="EMBL" id="MED6173753.1"/>
    </source>
</evidence>
<evidence type="ECO:0000313" key="4">
    <source>
        <dbReference type="Proteomes" id="UP001341840"/>
    </source>
</evidence>
<dbReference type="InterPro" id="IPR025558">
    <property type="entry name" value="DUF4283"/>
</dbReference>